<dbReference type="EMBL" id="JACHIB010000015">
    <property type="protein sequence ID" value="MBB6084517.1"/>
    <property type="molecule type" value="Genomic_DNA"/>
</dbReference>
<dbReference type="Proteomes" id="UP000541136">
    <property type="component" value="Unassembled WGS sequence"/>
</dbReference>
<proteinExistence type="predicted"/>
<feature type="signal peptide" evidence="7">
    <location>
        <begin position="1"/>
        <end position="29"/>
    </location>
</feature>
<evidence type="ECO:0000256" key="2">
    <source>
        <dbReference type="ARBA" id="ARBA00022729"/>
    </source>
</evidence>
<protein>
    <submittedName>
        <fullName evidence="8">Curli production assembly/transport component CsgG</fullName>
    </submittedName>
</protein>
<evidence type="ECO:0000256" key="7">
    <source>
        <dbReference type="SAM" id="SignalP"/>
    </source>
</evidence>
<keyword evidence="4" id="KW-0564">Palmitate</keyword>
<dbReference type="InterPro" id="IPR005534">
    <property type="entry name" value="Curli_assmbl/transp-comp_CsgG"/>
</dbReference>
<accession>A0A7W9WMN6</accession>
<feature type="compositionally biased region" description="Low complexity" evidence="6">
    <location>
        <begin position="300"/>
        <end position="319"/>
    </location>
</feature>
<evidence type="ECO:0000256" key="6">
    <source>
        <dbReference type="SAM" id="MobiDB-lite"/>
    </source>
</evidence>
<dbReference type="PANTHER" id="PTHR41164">
    <property type="entry name" value="CURLI PRODUCTION ASSEMBLY/TRANSPORT COMPONENT CSGG"/>
    <property type="match status" value="1"/>
</dbReference>
<evidence type="ECO:0000256" key="1">
    <source>
        <dbReference type="ARBA" id="ARBA00022475"/>
    </source>
</evidence>
<organism evidence="8 9">
    <name type="scientific">Castellaniella defragrans</name>
    <name type="common">Alcaligenes defragrans</name>
    <dbReference type="NCBI Taxonomy" id="75697"/>
    <lineage>
        <taxon>Bacteria</taxon>
        <taxon>Pseudomonadati</taxon>
        <taxon>Pseudomonadota</taxon>
        <taxon>Betaproteobacteria</taxon>
        <taxon>Burkholderiales</taxon>
        <taxon>Alcaligenaceae</taxon>
        <taxon>Castellaniella</taxon>
    </lineage>
</organism>
<evidence type="ECO:0000256" key="5">
    <source>
        <dbReference type="ARBA" id="ARBA00023288"/>
    </source>
</evidence>
<comment type="caution">
    <text evidence="8">The sequence shown here is derived from an EMBL/GenBank/DDBJ whole genome shotgun (WGS) entry which is preliminary data.</text>
</comment>
<reference evidence="8 9" key="1">
    <citation type="submission" date="2020-08" db="EMBL/GenBank/DDBJ databases">
        <title>Genomic Encyclopedia of Type Strains, Phase IV (KMG-IV): sequencing the most valuable type-strain genomes for metagenomic binning, comparative biology and taxonomic classification.</title>
        <authorList>
            <person name="Goeker M."/>
        </authorList>
    </citation>
    <scope>NUCLEOTIDE SEQUENCE [LARGE SCALE GENOMIC DNA]</scope>
    <source>
        <strain evidence="8 9">DSM 12141</strain>
    </source>
</reference>
<name>A0A7W9WMN6_CASDE</name>
<dbReference type="RefSeq" id="WP_151024488.1">
    <property type="nucleotide sequence ID" value="NZ_JACHIB010000015.1"/>
</dbReference>
<sequence>MSTLPIPARARRARLCLAALAALTLSACALQKPANVSNEARLTPATPSTVDLMRLPPPQRKIVAAVYGFRDETGQYKPSPDSSFSTAVTQGAASMLMKALKDSGWYVPVEREGLQSLLTERRVLRAVGEHPQGGGQQGGGQQGQVPNLLPATIILEGGVIAYDSNTRTGGLGAQFLGIGLSTQYSVDQVTVNLRAVDVLSGAILNSVSTTKTIYSYEIHPSYFRFVNYYDLLEVEGGYTHNEPAQLAVKEAIDAAVMHLTVQGIKDNQWRLKNPGDWNDPLIQRYLDAEKDYTLTVTPRQAAGPAGAAPAQGDGQAATL</sequence>
<dbReference type="AlphaFoldDB" id="A0A7W9WMN6"/>
<evidence type="ECO:0000313" key="8">
    <source>
        <dbReference type="EMBL" id="MBB6084517.1"/>
    </source>
</evidence>
<keyword evidence="3" id="KW-0472">Membrane</keyword>
<dbReference type="PANTHER" id="PTHR41164:SF1">
    <property type="entry name" value="CURLI PRODUCTION ASSEMBLY_TRANSPORT COMPONENT CSGG"/>
    <property type="match status" value="1"/>
</dbReference>
<evidence type="ECO:0000256" key="3">
    <source>
        <dbReference type="ARBA" id="ARBA00023136"/>
    </source>
</evidence>
<feature type="chain" id="PRO_5030853751" evidence="7">
    <location>
        <begin position="30"/>
        <end position="319"/>
    </location>
</feature>
<dbReference type="GO" id="GO:0030288">
    <property type="term" value="C:outer membrane-bounded periplasmic space"/>
    <property type="evidence" value="ECO:0007669"/>
    <property type="project" value="InterPro"/>
</dbReference>
<dbReference type="Pfam" id="PF03783">
    <property type="entry name" value="CsgG"/>
    <property type="match status" value="1"/>
</dbReference>
<dbReference type="Gene3D" id="3.40.50.10610">
    <property type="entry name" value="ABC-type transport auxiliary lipoprotein component"/>
    <property type="match status" value="2"/>
</dbReference>
<keyword evidence="5" id="KW-0449">Lipoprotein</keyword>
<keyword evidence="1" id="KW-1003">Cell membrane</keyword>
<gene>
    <name evidence="8" type="ORF">HNR28_002563</name>
</gene>
<evidence type="ECO:0000313" key="9">
    <source>
        <dbReference type="Proteomes" id="UP000541136"/>
    </source>
</evidence>
<evidence type="ECO:0000256" key="4">
    <source>
        <dbReference type="ARBA" id="ARBA00023139"/>
    </source>
</evidence>
<keyword evidence="2 7" id="KW-0732">Signal</keyword>
<feature type="region of interest" description="Disordered" evidence="6">
    <location>
        <begin position="298"/>
        <end position="319"/>
    </location>
</feature>